<reference evidence="4 5" key="1">
    <citation type="submission" date="2018-03" db="EMBL/GenBank/DDBJ databases">
        <title>Genomic Encyclopedia of Archaeal and Bacterial Type Strains, Phase II (KMG-II): from individual species to whole genera.</title>
        <authorList>
            <person name="Goeker M."/>
        </authorList>
    </citation>
    <scope>NUCLEOTIDE SEQUENCE [LARGE SCALE GENOMIC DNA]</scope>
    <source>
        <strain evidence="4 5">DSM 45211</strain>
    </source>
</reference>
<evidence type="ECO:0000256" key="1">
    <source>
        <dbReference type="ARBA" id="ARBA00022987"/>
    </source>
</evidence>
<comment type="subcellular location">
    <subcellularLocation>
        <location evidence="2">Gas vesicle</location>
    </subcellularLocation>
</comment>
<dbReference type="EMBL" id="PYGE01000033">
    <property type="protein sequence ID" value="PSK91893.1"/>
    <property type="molecule type" value="Genomic_DNA"/>
</dbReference>
<dbReference type="PANTHER" id="PTHR36852:SF1">
    <property type="entry name" value="PROTEIN GVPL 2"/>
    <property type="match status" value="1"/>
</dbReference>
<evidence type="ECO:0000256" key="3">
    <source>
        <dbReference type="ARBA" id="ARBA00035643"/>
    </source>
</evidence>
<dbReference type="GO" id="GO:0031412">
    <property type="term" value="P:gas vesicle organization"/>
    <property type="evidence" value="ECO:0007669"/>
    <property type="project" value="InterPro"/>
</dbReference>
<name>A0A2P8D3U1_9ACTN</name>
<keyword evidence="5" id="KW-1185">Reference proteome</keyword>
<dbReference type="GO" id="GO:0031411">
    <property type="term" value="C:gas vesicle"/>
    <property type="evidence" value="ECO:0007669"/>
    <property type="project" value="UniProtKB-SubCell"/>
</dbReference>
<dbReference type="OrthoDB" id="4864106at2"/>
<evidence type="ECO:0000313" key="4">
    <source>
        <dbReference type="EMBL" id="PSK91893.1"/>
    </source>
</evidence>
<gene>
    <name evidence="4" type="ORF">CLV30_13326</name>
</gene>
<comment type="similarity">
    <text evidence="3">Belongs to the gas vesicle GvpF/GvpL family.</text>
</comment>
<dbReference type="RefSeq" id="WP_106540029.1">
    <property type="nucleotide sequence ID" value="NZ_PYGE01000033.1"/>
</dbReference>
<comment type="caution">
    <text evidence="4">The sequence shown here is derived from an EMBL/GenBank/DDBJ whole genome shotgun (WGS) entry which is preliminary data.</text>
</comment>
<evidence type="ECO:0000256" key="2">
    <source>
        <dbReference type="ARBA" id="ARBA00035108"/>
    </source>
</evidence>
<dbReference type="AlphaFoldDB" id="A0A2P8D3U1"/>
<dbReference type="Pfam" id="PF06386">
    <property type="entry name" value="GvpL_GvpF"/>
    <property type="match status" value="1"/>
</dbReference>
<proteinExistence type="inferred from homology"/>
<dbReference type="InterPro" id="IPR009430">
    <property type="entry name" value="GvpL/GvpF"/>
</dbReference>
<accession>A0A2P8D3U1</accession>
<dbReference type="Proteomes" id="UP000243528">
    <property type="component" value="Unassembled WGS sequence"/>
</dbReference>
<dbReference type="PANTHER" id="PTHR36852">
    <property type="entry name" value="PROTEIN GVPL 2"/>
    <property type="match status" value="1"/>
</dbReference>
<evidence type="ECO:0000313" key="5">
    <source>
        <dbReference type="Proteomes" id="UP000243528"/>
    </source>
</evidence>
<protein>
    <submittedName>
        <fullName evidence="4">Gas vesicle protein GvpL/GvpF</fullName>
    </submittedName>
</protein>
<sequence>MTLGHRPRDESPAQPAAGYVYAIVPAGARTPTDLAGLDGRPVQVIGHGSVGAVVGAVRSDRTFGRRADLLAHRQVVDTFAERVPVMPVRFGSVVAGSAEIVGELLAPNVEYFADVLASLAGRRQFVVRARYDEASVLAEVVSENPDIAALRERTRELPEHAGWADRVRLGELVSAALEAKREVDGRTVLDHLDPHVAERNVRSATGVDDLIHVALLVDEERRTEFEDAAERVAAALSGRATVQLMGPAAPYDFTPEA</sequence>
<keyword evidence="1" id="KW-0304">Gas vesicle</keyword>
<organism evidence="4 5">
    <name type="scientific">Haloactinopolyspora alba</name>
    <dbReference type="NCBI Taxonomy" id="648780"/>
    <lineage>
        <taxon>Bacteria</taxon>
        <taxon>Bacillati</taxon>
        <taxon>Actinomycetota</taxon>
        <taxon>Actinomycetes</taxon>
        <taxon>Jiangellales</taxon>
        <taxon>Jiangellaceae</taxon>
        <taxon>Haloactinopolyspora</taxon>
    </lineage>
</organism>